<keyword evidence="1" id="KW-0472">Membrane</keyword>
<keyword evidence="1" id="KW-1133">Transmembrane helix</keyword>
<evidence type="ECO:0000313" key="3">
    <source>
        <dbReference type="Proteomes" id="UP000244722"/>
    </source>
</evidence>
<dbReference type="Proteomes" id="UP000244722">
    <property type="component" value="Unassembled WGS sequence"/>
</dbReference>
<dbReference type="EMBL" id="NESQ01000050">
    <property type="protein sequence ID" value="PUU81135.1"/>
    <property type="molecule type" value="Genomic_DNA"/>
</dbReference>
<accession>A0A2T7A0B5</accession>
<feature type="transmembrane region" description="Helical" evidence="1">
    <location>
        <begin position="38"/>
        <end position="58"/>
    </location>
</feature>
<comment type="caution">
    <text evidence="2">The sequence shown here is derived from an EMBL/GenBank/DDBJ whole genome shotgun (WGS) entry which is preliminary data.</text>
</comment>
<evidence type="ECO:0000313" key="2">
    <source>
        <dbReference type="EMBL" id="PUU81135.1"/>
    </source>
</evidence>
<organism evidence="2 3">
    <name type="scientific">Tuber borchii</name>
    <name type="common">White truffle</name>
    <dbReference type="NCBI Taxonomy" id="42251"/>
    <lineage>
        <taxon>Eukaryota</taxon>
        <taxon>Fungi</taxon>
        <taxon>Dikarya</taxon>
        <taxon>Ascomycota</taxon>
        <taxon>Pezizomycotina</taxon>
        <taxon>Pezizomycetes</taxon>
        <taxon>Pezizales</taxon>
        <taxon>Tuberaceae</taxon>
        <taxon>Tuber</taxon>
    </lineage>
</organism>
<protein>
    <submittedName>
        <fullName evidence="2">Uncharacterized protein</fullName>
    </submittedName>
</protein>
<gene>
    <name evidence="2" type="ORF">B9Z19DRAFT_1077934</name>
</gene>
<name>A0A2T7A0B5_TUBBO</name>
<evidence type="ECO:0000256" key="1">
    <source>
        <dbReference type="SAM" id="Phobius"/>
    </source>
</evidence>
<feature type="transmembrane region" description="Helical" evidence="1">
    <location>
        <begin position="12"/>
        <end position="31"/>
    </location>
</feature>
<proteinExistence type="predicted"/>
<keyword evidence="1" id="KW-0812">Transmembrane</keyword>
<reference evidence="2 3" key="1">
    <citation type="submission" date="2017-04" db="EMBL/GenBank/DDBJ databases">
        <title>Draft genome sequence of Tuber borchii Vittad., a whitish edible truffle.</title>
        <authorList>
            <consortium name="DOE Joint Genome Institute"/>
            <person name="Murat C."/>
            <person name="Kuo A."/>
            <person name="Barry K.W."/>
            <person name="Clum A."/>
            <person name="Dockter R.B."/>
            <person name="Fauchery L."/>
            <person name="Iotti M."/>
            <person name="Kohler A."/>
            <person name="Labutti K."/>
            <person name="Lindquist E.A."/>
            <person name="Lipzen A."/>
            <person name="Ohm R.A."/>
            <person name="Wang M."/>
            <person name="Grigoriev I.V."/>
            <person name="Zambonelli A."/>
            <person name="Martin F.M."/>
        </authorList>
    </citation>
    <scope>NUCLEOTIDE SEQUENCE [LARGE SCALE GENOMIC DNA]</scope>
    <source>
        <strain evidence="2 3">Tbo3840</strain>
    </source>
</reference>
<sequence length="59" mass="6120">MSSPLPPSLPLVFLLDLVSVISGGGSGGNACMIVGCRCLAITFLLCLHAEVSFCFVFIC</sequence>
<dbReference type="AlphaFoldDB" id="A0A2T7A0B5"/>
<keyword evidence="3" id="KW-1185">Reference proteome</keyword>